<feature type="compositionally biased region" description="Low complexity" evidence="2">
    <location>
        <begin position="443"/>
        <end position="458"/>
    </location>
</feature>
<feature type="region of interest" description="Disordered" evidence="2">
    <location>
        <begin position="443"/>
        <end position="480"/>
    </location>
</feature>
<protein>
    <submittedName>
        <fullName evidence="5">VanW-like protein</fullName>
    </submittedName>
</protein>
<dbReference type="SMART" id="SM01208">
    <property type="entry name" value="G5"/>
    <property type="match status" value="1"/>
</dbReference>
<sequence>MSFLSENKKTIIPVGVVIAVLAIGTGILSAQVSSDKIAKNVSIAGVNLGGKTKAEALKALDSQSKFKNINLKHAKKYWTVSVDDIDLNIDFSKTVDKAYRVNRDGGFFSNSMSMLRSDFGKKTSVPLEMDYSDAKLEEKLVEIKGELDSPVKNATLEYKNEKTSVIPEESGREMKVLASKSKIKNELKKDNFDIDLVVKLEEAKFKAADLKGIDTLLGAYSTNYGGVAGRSYNIEKSARDTNGVVLKPGEEFSFNGLTGDKTLARGYKVAPVIESGQLVPGIGGGVCQTSSTIFNAALLAGMEITTRRNHTIPSDYVDLGRDATVADGNPGQDFKFKNPFKHNVYIKNYTLNGKLHSQIYGSKEDFQKIDISTQMLGSFGGGNKTVVDASVPAGKKVVVKYGRPGYSVATYRIFKDEQGNTVKTEKIAISTYPAQVGLIKVGPAKPAAKPNPGAKRGPNQQSGPAVGGTTGQVVSPGRGI</sequence>
<comment type="caution">
    <text evidence="5">The sequence shown here is derived from an EMBL/GenBank/DDBJ whole genome shotgun (WGS) entry which is preliminary data.</text>
</comment>
<dbReference type="PATRIC" id="fig|1261.5.peg.1563"/>
<gene>
    <name evidence="5" type="ORF">HMPREF3195_01557</name>
</gene>
<keyword evidence="3" id="KW-0472">Membrane</keyword>
<evidence type="ECO:0000256" key="1">
    <source>
        <dbReference type="ARBA" id="ARBA00022729"/>
    </source>
</evidence>
<dbReference type="PANTHER" id="PTHR35788">
    <property type="entry name" value="EXPORTED PROTEIN-RELATED"/>
    <property type="match status" value="1"/>
</dbReference>
<organism evidence="5 6">
    <name type="scientific">Peptostreptococcus anaerobius</name>
    <dbReference type="NCBI Taxonomy" id="1261"/>
    <lineage>
        <taxon>Bacteria</taxon>
        <taxon>Bacillati</taxon>
        <taxon>Bacillota</taxon>
        <taxon>Clostridia</taxon>
        <taxon>Peptostreptococcales</taxon>
        <taxon>Peptostreptococcaceae</taxon>
        <taxon>Peptostreptococcus</taxon>
    </lineage>
</organism>
<name>A0A135YN21_9FIRM</name>
<feature type="transmembrane region" description="Helical" evidence="3">
    <location>
        <begin position="12"/>
        <end position="32"/>
    </location>
</feature>
<dbReference type="Pfam" id="PF07501">
    <property type="entry name" value="G5"/>
    <property type="match status" value="1"/>
</dbReference>
<evidence type="ECO:0000313" key="6">
    <source>
        <dbReference type="Proteomes" id="UP000070326"/>
    </source>
</evidence>
<dbReference type="eggNOG" id="COG2720">
    <property type="taxonomic scope" value="Bacteria"/>
</dbReference>
<dbReference type="STRING" id="1261.HMPREF3195_01557"/>
<dbReference type="InterPro" id="IPR052913">
    <property type="entry name" value="Glycopeptide_resist_protein"/>
</dbReference>
<keyword evidence="3" id="KW-0812">Transmembrane</keyword>
<evidence type="ECO:0000256" key="3">
    <source>
        <dbReference type="SAM" id="Phobius"/>
    </source>
</evidence>
<dbReference type="InterPro" id="IPR011098">
    <property type="entry name" value="G5_dom"/>
</dbReference>
<dbReference type="Pfam" id="PF04294">
    <property type="entry name" value="VanW"/>
    <property type="match status" value="1"/>
</dbReference>
<proteinExistence type="predicted"/>
<keyword evidence="3" id="KW-1133">Transmembrane helix</keyword>
<dbReference type="RefSeq" id="WP_021934884.1">
    <property type="nucleotide sequence ID" value="NZ_JAJCJY010000018.1"/>
</dbReference>
<keyword evidence="1" id="KW-0732">Signal</keyword>
<dbReference type="PANTHER" id="PTHR35788:SF1">
    <property type="entry name" value="EXPORTED PROTEIN"/>
    <property type="match status" value="1"/>
</dbReference>
<dbReference type="Pfam" id="PF12229">
    <property type="entry name" value="PG_binding_4"/>
    <property type="match status" value="1"/>
</dbReference>
<feature type="domain" description="G5" evidence="4">
    <location>
        <begin position="382"/>
        <end position="445"/>
    </location>
</feature>
<dbReference type="EMBL" id="LSQZ01000085">
    <property type="protein sequence ID" value="KXI10815.1"/>
    <property type="molecule type" value="Genomic_DNA"/>
</dbReference>
<evidence type="ECO:0000313" key="5">
    <source>
        <dbReference type="EMBL" id="KXI10815.1"/>
    </source>
</evidence>
<reference evidence="5 6" key="1">
    <citation type="submission" date="2016-02" db="EMBL/GenBank/DDBJ databases">
        <authorList>
            <person name="Wen L."/>
            <person name="He K."/>
            <person name="Yang H."/>
        </authorList>
    </citation>
    <scope>NUCLEOTIDE SEQUENCE [LARGE SCALE GENOMIC DNA]</scope>
    <source>
        <strain evidence="5 6">MJR8628A</strain>
    </source>
</reference>
<accession>A0A135YN21</accession>
<dbReference type="AlphaFoldDB" id="A0A135YN21"/>
<dbReference type="InterPro" id="IPR022029">
    <property type="entry name" value="YoaR-like_PG-bd"/>
</dbReference>
<evidence type="ECO:0000256" key="2">
    <source>
        <dbReference type="SAM" id="MobiDB-lite"/>
    </source>
</evidence>
<dbReference type="Proteomes" id="UP000070326">
    <property type="component" value="Unassembled WGS sequence"/>
</dbReference>
<dbReference type="InterPro" id="IPR007391">
    <property type="entry name" value="Vancomycin_resist_VanW"/>
</dbReference>
<evidence type="ECO:0000259" key="4">
    <source>
        <dbReference type="SMART" id="SM01208"/>
    </source>
</evidence>